<organism evidence="2 3">
    <name type="scientific">Candidatus Kuenenbacteria bacterium CG1_02_38_13</name>
    <dbReference type="NCBI Taxonomy" id="1805235"/>
    <lineage>
        <taxon>Bacteria</taxon>
        <taxon>Candidatus Kueneniibacteriota</taxon>
    </lineage>
</organism>
<accession>A0A1J4TYA9</accession>
<keyword evidence="1" id="KW-0472">Membrane</keyword>
<reference evidence="2 3" key="1">
    <citation type="journal article" date="2016" name="Environ. Microbiol.">
        <title>Genomic resolution of a cold subsurface aquifer community provides metabolic insights for novel microbes adapted to high CO concentrations.</title>
        <authorList>
            <person name="Probst A.J."/>
            <person name="Castelle C.J."/>
            <person name="Singh A."/>
            <person name="Brown C.T."/>
            <person name="Anantharaman K."/>
            <person name="Sharon I."/>
            <person name="Hug L.A."/>
            <person name="Burstein D."/>
            <person name="Emerson J.B."/>
            <person name="Thomas B.C."/>
            <person name="Banfield J.F."/>
        </authorList>
    </citation>
    <scope>NUCLEOTIDE SEQUENCE [LARGE SCALE GENOMIC DNA]</scope>
    <source>
        <strain evidence="2">CG1_02_38_13</strain>
    </source>
</reference>
<evidence type="ECO:0000256" key="1">
    <source>
        <dbReference type="SAM" id="Phobius"/>
    </source>
</evidence>
<keyword evidence="1" id="KW-1133">Transmembrane helix</keyword>
<dbReference type="EMBL" id="MNVB01000056">
    <property type="protein sequence ID" value="OIO16608.1"/>
    <property type="molecule type" value="Genomic_DNA"/>
</dbReference>
<evidence type="ECO:0000313" key="2">
    <source>
        <dbReference type="EMBL" id="OIO16608.1"/>
    </source>
</evidence>
<comment type="caution">
    <text evidence="2">The sequence shown here is derived from an EMBL/GenBank/DDBJ whole genome shotgun (WGS) entry which is preliminary data.</text>
</comment>
<dbReference type="Proteomes" id="UP000182465">
    <property type="component" value="Unassembled WGS sequence"/>
</dbReference>
<keyword evidence="1" id="KW-0812">Transmembrane</keyword>
<sequence>METEDIKRDIKKINTSIARHNQLICFCASAVIIVLTLVFLYVNFLLTVNTVKIVSALKKQVAIEVVDIDMWEKINKNIEWKKQKIQRGALDNNPFEQSIQTLK</sequence>
<evidence type="ECO:0000313" key="3">
    <source>
        <dbReference type="Proteomes" id="UP000182465"/>
    </source>
</evidence>
<feature type="transmembrane region" description="Helical" evidence="1">
    <location>
        <begin position="21"/>
        <end position="42"/>
    </location>
</feature>
<dbReference type="AlphaFoldDB" id="A0A1J4TYA9"/>
<proteinExistence type="predicted"/>
<name>A0A1J4TYA9_9BACT</name>
<protein>
    <submittedName>
        <fullName evidence="2">Uncharacterized protein</fullName>
    </submittedName>
</protein>
<gene>
    <name evidence="2" type="ORF">AUJ29_02530</name>
</gene>